<evidence type="ECO:0000313" key="2">
    <source>
        <dbReference type="Proteomes" id="UP001303899"/>
    </source>
</evidence>
<reference evidence="1 2" key="1">
    <citation type="submission" date="2023-12" db="EMBL/GenBank/DDBJ databases">
        <title>Novel species of the genus Arcicella isolated from rivers.</title>
        <authorList>
            <person name="Lu H."/>
        </authorList>
    </citation>
    <scope>NUCLEOTIDE SEQUENCE [LARGE SCALE GENOMIC DNA]</scope>
    <source>
        <strain evidence="1 2">DC2W</strain>
    </source>
</reference>
<evidence type="ECO:0000313" key="1">
    <source>
        <dbReference type="EMBL" id="MEA5404743.1"/>
    </source>
</evidence>
<name>A0ABU5S8E1_9BACT</name>
<sequence>MKLRQLLICFIFLGIVVGFRFQRTINYSNEDIRGYWFQPHAAFINITFYSDGKFVFNDYNEKKDTEERLTGKYLVQNNRLILLYNDRPKQTFNIIKGQNGDKSYYIKKKGYYFVKKE</sequence>
<proteinExistence type="predicted"/>
<dbReference type="RefSeq" id="WP_323698181.1">
    <property type="nucleotide sequence ID" value="NZ_JAYGIL010000024.1"/>
</dbReference>
<dbReference type="Proteomes" id="UP001303899">
    <property type="component" value="Unassembled WGS sequence"/>
</dbReference>
<organism evidence="1 2">
    <name type="scientific">Arcicella gelida</name>
    <dbReference type="NCBI Taxonomy" id="2984195"/>
    <lineage>
        <taxon>Bacteria</taxon>
        <taxon>Pseudomonadati</taxon>
        <taxon>Bacteroidota</taxon>
        <taxon>Cytophagia</taxon>
        <taxon>Cytophagales</taxon>
        <taxon>Flectobacillaceae</taxon>
        <taxon>Arcicella</taxon>
    </lineage>
</organism>
<comment type="caution">
    <text evidence="1">The sequence shown here is derived from an EMBL/GenBank/DDBJ whole genome shotgun (WGS) entry which is preliminary data.</text>
</comment>
<protein>
    <recommendedName>
        <fullName evidence="3">Lipocalin-like domain-containing protein</fullName>
    </recommendedName>
</protein>
<dbReference type="EMBL" id="JAYGIL010000024">
    <property type="protein sequence ID" value="MEA5404743.1"/>
    <property type="molecule type" value="Genomic_DNA"/>
</dbReference>
<gene>
    <name evidence="1" type="ORF">VB776_17545</name>
</gene>
<keyword evidence="2" id="KW-1185">Reference proteome</keyword>
<accession>A0ABU5S8E1</accession>
<evidence type="ECO:0008006" key="3">
    <source>
        <dbReference type="Google" id="ProtNLM"/>
    </source>
</evidence>